<evidence type="ECO:0000256" key="7">
    <source>
        <dbReference type="ARBA" id="ARBA00023242"/>
    </source>
</evidence>
<feature type="region of interest" description="Disordered" evidence="10">
    <location>
        <begin position="485"/>
        <end position="552"/>
    </location>
</feature>
<dbReference type="SUPFAM" id="SSF56281">
    <property type="entry name" value="Metallo-hydrolase/oxidoreductase"/>
    <property type="match status" value="1"/>
</dbReference>
<keyword evidence="13" id="KW-1185">Reference proteome</keyword>
<evidence type="ECO:0000256" key="1">
    <source>
        <dbReference type="ARBA" id="ARBA00001526"/>
    </source>
</evidence>
<evidence type="ECO:0000256" key="9">
    <source>
        <dbReference type="ARBA" id="ARBA00078423"/>
    </source>
</evidence>
<dbReference type="CDD" id="cd16298">
    <property type="entry name" value="SNM1A-like_MBL-fold"/>
    <property type="match status" value="1"/>
</dbReference>
<sequence length="899" mass="100262">MADNELSENEIWEYKSKCRRKQCVGNGERTTSQGKSGKSQKNVGKKRLSVGSNNSLPSGNNTQAATTSNINNNNPKHDTQHQTFTPKKVSDVLQSPKTPSPRNEGYCPSCQMPFSLLLEQTPSWHVSECLDTAGLAERECPDGILCNSEIPSHYKLYTHYHLAQNRALNESVLSLNVTAPSTPKTAKLNLLNSPVSWSKISENINRLRNSPNNQRAKSFSPKKPNQKLYKDKSPSSSQGSVKLTCLDAWLSSPSKSEKSDSLSQEISPQAADIRSADLSDYEISYSPIMEDQVISSDGEEDTIRRLFSNDPIRGDFLRTKDELYETQDKYHCGSNKGSGRIKATEVHPGNSDLSKITNNFNSDFLHANKDTATCAVNRQQRILNDHADWSEFSSPESVLSEWKDCNQTETEHLIGGEPIPANKSVDSPSLLSIAPQQTQGKKNNILPLSQKFPAMPNKSPKGQTSSKGLKQMDIGVFFGLKPKAKKEKEDTKLPLKDQKLNDATKTRKRKAQGSVGEQDPLINNVNTEREGTGGSYKGGGKRFRQSSTGEGVRGKKQCPFYKKIPGTGFAVDAFQYGEIEGCTAYFLTHFHSDHYGGLTKKFRFPIYCSKITGNLVQNKLRVEQEFINTLPMNTECTVNGIRVVLLEANHCPGAVLILFHLPNGTSVLHTGDFRADPTMEKYPALIGQKIHTLYLDTTYCSPEYTFPPQQEVIQFAANAAFETVALHPRTLVVCGTYSVGKEKVFLAIADVLGCKVSMSQDKYKTMQCLESEHIRSLVTTDWHSTALHVLPMMQVNFKGLTGHLNKFSGKYDRVLAFKPTGWTYSDQSVSVADIKPQIRGKITIYGVPYSEHSSFLEIKRFVQWSKPKKIIPTVNVGDWKSRSTMERYFSEWLSEAARK</sequence>
<evidence type="ECO:0000259" key="11">
    <source>
        <dbReference type="Pfam" id="PF07522"/>
    </source>
</evidence>
<organism evidence="12 13">
    <name type="scientific">Hymenochirus boettgeri</name>
    <name type="common">Congo dwarf clawed frog</name>
    <dbReference type="NCBI Taxonomy" id="247094"/>
    <lineage>
        <taxon>Eukaryota</taxon>
        <taxon>Metazoa</taxon>
        <taxon>Chordata</taxon>
        <taxon>Craniata</taxon>
        <taxon>Vertebrata</taxon>
        <taxon>Euteleostomi</taxon>
        <taxon>Amphibia</taxon>
        <taxon>Batrachia</taxon>
        <taxon>Anura</taxon>
        <taxon>Pipoidea</taxon>
        <taxon>Pipidae</taxon>
        <taxon>Pipinae</taxon>
        <taxon>Hymenochirus</taxon>
    </lineage>
</organism>
<evidence type="ECO:0000313" key="13">
    <source>
        <dbReference type="Proteomes" id="UP000812440"/>
    </source>
</evidence>
<dbReference type="InterPro" id="IPR036866">
    <property type="entry name" value="RibonucZ/Hydroxyglut_hydro"/>
</dbReference>
<dbReference type="EMBL" id="JAACNH010000059">
    <property type="protein sequence ID" value="KAG8431844.1"/>
    <property type="molecule type" value="Genomic_DNA"/>
</dbReference>
<evidence type="ECO:0000256" key="3">
    <source>
        <dbReference type="ARBA" id="ARBA00010304"/>
    </source>
</evidence>
<comment type="similarity">
    <text evidence="3">Belongs to the DNA repair metallo-beta-lactamase (DRMBL) family.</text>
</comment>
<name>A0A8T2IL94_9PIPI</name>
<comment type="caution">
    <text evidence="12">The sequence shown here is derived from an EMBL/GenBank/DDBJ whole genome shotgun (WGS) entry which is preliminary data.</text>
</comment>
<dbReference type="GO" id="GO:0008800">
    <property type="term" value="F:beta-lactamase activity"/>
    <property type="evidence" value="ECO:0007669"/>
    <property type="project" value="UniProtKB-EC"/>
</dbReference>
<evidence type="ECO:0000256" key="8">
    <source>
        <dbReference type="ARBA" id="ARBA00069609"/>
    </source>
</evidence>
<comment type="subcellular location">
    <subcellularLocation>
        <location evidence="2">Nucleus</location>
    </subcellularLocation>
</comment>
<dbReference type="OrthoDB" id="262529at2759"/>
<dbReference type="Gene3D" id="3.40.50.12650">
    <property type="match status" value="1"/>
</dbReference>
<dbReference type="Pfam" id="PF07522">
    <property type="entry name" value="DRMBL"/>
    <property type="match status" value="1"/>
</dbReference>
<reference evidence="12" key="1">
    <citation type="thesis" date="2020" institute="ProQuest LLC" country="789 East Eisenhower Parkway, Ann Arbor, MI, USA">
        <title>Comparative Genomics and Chromosome Evolution.</title>
        <authorList>
            <person name="Mudd A.B."/>
        </authorList>
    </citation>
    <scope>NUCLEOTIDE SEQUENCE</scope>
    <source>
        <strain evidence="12">Female2</strain>
        <tissue evidence="12">Blood</tissue>
    </source>
</reference>
<dbReference type="PANTHER" id="PTHR23240">
    <property type="entry name" value="DNA CROSS-LINK REPAIR PROTEIN PSO2/SNM1-RELATED"/>
    <property type="match status" value="1"/>
</dbReference>
<evidence type="ECO:0000256" key="5">
    <source>
        <dbReference type="ARBA" id="ARBA00022763"/>
    </source>
</evidence>
<dbReference type="FunFam" id="3.40.50.12650:FF:000001">
    <property type="entry name" value="DNA cross-link repair 1A"/>
    <property type="match status" value="1"/>
</dbReference>
<feature type="region of interest" description="Disordered" evidence="10">
    <location>
        <begin position="204"/>
        <end position="239"/>
    </location>
</feature>
<feature type="compositionally biased region" description="Polar residues" evidence="10">
    <location>
        <begin position="50"/>
        <end position="74"/>
    </location>
</feature>
<dbReference type="GO" id="GO:0036297">
    <property type="term" value="P:interstrand cross-link repair"/>
    <property type="evidence" value="ECO:0007669"/>
    <property type="project" value="TreeGrafter"/>
</dbReference>
<evidence type="ECO:0000256" key="4">
    <source>
        <dbReference type="ARBA" id="ARBA00012865"/>
    </source>
</evidence>
<keyword evidence="7" id="KW-0539">Nucleus</keyword>
<feature type="compositionally biased region" description="Polar residues" evidence="10">
    <location>
        <begin position="92"/>
        <end position="101"/>
    </location>
</feature>
<keyword evidence="5" id="KW-0227">DNA damage</keyword>
<dbReference type="InterPro" id="IPR011084">
    <property type="entry name" value="DRMBL"/>
</dbReference>
<feature type="compositionally biased region" description="Polar residues" evidence="10">
    <location>
        <begin position="204"/>
        <end position="217"/>
    </location>
</feature>
<gene>
    <name evidence="12" type="ORF">GDO86_019750</name>
</gene>
<accession>A0A8T2IL94</accession>
<evidence type="ECO:0000256" key="6">
    <source>
        <dbReference type="ARBA" id="ARBA00023204"/>
    </source>
</evidence>
<feature type="compositionally biased region" description="Basic and acidic residues" evidence="10">
    <location>
        <begin position="486"/>
        <end position="505"/>
    </location>
</feature>
<evidence type="ECO:0000313" key="12">
    <source>
        <dbReference type="EMBL" id="KAG8431844.1"/>
    </source>
</evidence>
<feature type="compositionally biased region" description="Polar residues" evidence="10">
    <location>
        <begin position="28"/>
        <end position="42"/>
    </location>
</feature>
<feature type="region of interest" description="Disordered" evidence="10">
    <location>
        <begin position="19"/>
        <end position="104"/>
    </location>
</feature>
<dbReference type="AlphaFoldDB" id="A0A8T2IL94"/>
<evidence type="ECO:0000256" key="10">
    <source>
        <dbReference type="SAM" id="MobiDB-lite"/>
    </source>
</evidence>
<feature type="region of interest" description="Disordered" evidence="10">
    <location>
        <begin position="253"/>
        <end position="273"/>
    </location>
</feature>
<dbReference type="EC" id="3.5.2.6" evidence="4"/>
<evidence type="ECO:0000256" key="2">
    <source>
        <dbReference type="ARBA" id="ARBA00004123"/>
    </source>
</evidence>
<proteinExistence type="inferred from homology"/>
<comment type="catalytic activity">
    <reaction evidence="1">
        <text>a beta-lactam + H2O = a substituted beta-amino acid</text>
        <dbReference type="Rhea" id="RHEA:20401"/>
        <dbReference type="ChEBI" id="CHEBI:15377"/>
        <dbReference type="ChEBI" id="CHEBI:35627"/>
        <dbReference type="ChEBI" id="CHEBI:140347"/>
        <dbReference type="EC" id="3.5.2.6"/>
    </reaction>
</comment>
<dbReference type="GO" id="GO:0006303">
    <property type="term" value="P:double-strand break repair via nonhomologous end joining"/>
    <property type="evidence" value="ECO:0007669"/>
    <property type="project" value="TreeGrafter"/>
</dbReference>
<dbReference type="GO" id="GO:0035312">
    <property type="term" value="F:5'-3' DNA exonuclease activity"/>
    <property type="evidence" value="ECO:0007669"/>
    <property type="project" value="TreeGrafter"/>
</dbReference>
<dbReference type="Proteomes" id="UP000812440">
    <property type="component" value="Unassembled WGS sequence"/>
</dbReference>
<dbReference type="Gene3D" id="3.60.15.10">
    <property type="entry name" value="Ribonuclease Z/Hydroxyacylglutathione hydrolase-like"/>
    <property type="match status" value="1"/>
</dbReference>
<dbReference type="FunFam" id="3.60.15.10:FF:000010">
    <property type="entry name" value="DNA cross-link repair 1A"/>
    <property type="match status" value="1"/>
</dbReference>
<dbReference type="GO" id="GO:0005634">
    <property type="term" value="C:nucleus"/>
    <property type="evidence" value="ECO:0007669"/>
    <property type="project" value="UniProtKB-SubCell"/>
</dbReference>
<dbReference type="GO" id="GO:0003684">
    <property type="term" value="F:damaged DNA binding"/>
    <property type="evidence" value="ECO:0007669"/>
    <property type="project" value="TreeGrafter"/>
</dbReference>
<feature type="domain" description="DNA repair metallo-beta-lactamase" evidence="11">
    <location>
        <begin position="773"/>
        <end position="877"/>
    </location>
</feature>
<keyword evidence="6" id="KW-0234">DNA repair</keyword>
<dbReference type="PANTHER" id="PTHR23240:SF6">
    <property type="entry name" value="DNA CROSS-LINK REPAIR 1A PROTEIN"/>
    <property type="match status" value="1"/>
</dbReference>
<protein>
    <recommendedName>
        <fullName evidence="8">DNA cross-link repair 1A protein</fullName>
        <ecNumber evidence="4">3.5.2.6</ecNumber>
    </recommendedName>
    <alternativeName>
        <fullName evidence="9">SNM1 homolog A</fullName>
    </alternativeName>
</protein>